<keyword evidence="4" id="KW-1185">Reference proteome</keyword>
<accession>A0A0G4H6E1</accession>
<dbReference type="AlphaFoldDB" id="A0A0G4H6E1"/>
<dbReference type="InParanoid" id="A0A0G4H6E1"/>
<feature type="coiled-coil region" evidence="1">
    <location>
        <begin position="313"/>
        <end position="340"/>
    </location>
</feature>
<feature type="region of interest" description="Disordered" evidence="2">
    <location>
        <begin position="126"/>
        <end position="159"/>
    </location>
</feature>
<evidence type="ECO:0000313" key="4">
    <source>
        <dbReference type="Proteomes" id="UP000041254"/>
    </source>
</evidence>
<organism evidence="3 4">
    <name type="scientific">Vitrella brassicaformis (strain CCMP3155)</name>
    <dbReference type="NCBI Taxonomy" id="1169540"/>
    <lineage>
        <taxon>Eukaryota</taxon>
        <taxon>Sar</taxon>
        <taxon>Alveolata</taxon>
        <taxon>Colpodellida</taxon>
        <taxon>Vitrellaceae</taxon>
        <taxon>Vitrella</taxon>
    </lineage>
</organism>
<sequence>MTKQLMQKEAQVKSSAPSGPISLCPSASWTSVKVEVKENEIRLMPCKAADEQAARLNDINAQLKKLTENSQELNGQTNELTKDARGQLQFKTACKAGDMLEAFKIYTQIKEQLAIVFRLKTLQTSWGHHASSRASPRGGTRPRDAWSVSPPRGTPSPDHAATCACARAALPILLSGPICQGPNNPNAPLPSNAPTFLSASRPNTRRMATVRQLQEALRAKDGEIQVLKRVDVDRRKPHAEGTTPFDERHFGDDLQAKDQCIKLADNGPRAATPPPPVNMHMSLSLIGKALLAEAQRLSLLVAGVEKKQKSLRQKRTQKELSESTNNCIRLQEENKRIRLDLERTHHDLGTSHEKMATRVETIDKMHAALVEDNGRLLGEVDKTAPRQAAKAWPHGSRTSTRCTMVKITHLLFPGQRGTANTCEVDALSTECAALKEECDK</sequence>
<proteinExistence type="predicted"/>
<evidence type="ECO:0000256" key="2">
    <source>
        <dbReference type="SAM" id="MobiDB-lite"/>
    </source>
</evidence>
<keyword evidence="1" id="KW-0175">Coiled coil</keyword>
<name>A0A0G4H6E1_VITBC</name>
<evidence type="ECO:0000313" key="3">
    <source>
        <dbReference type="EMBL" id="CEM39405.1"/>
    </source>
</evidence>
<dbReference type="VEuPathDB" id="CryptoDB:Vbra_19664"/>
<dbReference type="Proteomes" id="UP000041254">
    <property type="component" value="Unassembled WGS sequence"/>
</dbReference>
<evidence type="ECO:0000256" key="1">
    <source>
        <dbReference type="SAM" id="Coils"/>
    </source>
</evidence>
<protein>
    <submittedName>
        <fullName evidence="3">Uncharacterized protein</fullName>
    </submittedName>
</protein>
<reference evidence="3 4" key="1">
    <citation type="submission" date="2014-11" db="EMBL/GenBank/DDBJ databases">
        <authorList>
            <person name="Zhu J."/>
            <person name="Qi W."/>
            <person name="Song R."/>
        </authorList>
    </citation>
    <scope>NUCLEOTIDE SEQUENCE [LARGE SCALE GENOMIC DNA]</scope>
</reference>
<gene>
    <name evidence="3" type="ORF">Vbra_19664</name>
</gene>
<feature type="coiled-coil region" evidence="1">
    <location>
        <begin position="46"/>
        <end position="83"/>
    </location>
</feature>
<dbReference type="EMBL" id="CDMY01001036">
    <property type="protein sequence ID" value="CEM39405.1"/>
    <property type="molecule type" value="Genomic_DNA"/>
</dbReference>